<accession>A0ABQ3YAC8</accession>
<organism evidence="1 2">
    <name type="scientific">Paractinoplanes deccanensis</name>
    <dbReference type="NCBI Taxonomy" id="113561"/>
    <lineage>
        <taxon>Bacteria</taxon>
        <taxon>Bacillati</taxon>
        <taxon>Actinomycetota</taxon>
        <taxon>Actinomycetes</taxon>
        <taxon>Micromonosporales</taxon>
        <taxon>Micromonosporaceae</taxon>
        <taxon>Paractinoplanes</taxon>
    </lineage>
</organism>
<dbReference type="RefSeq" id="WP_203770367.1">
    <property type="nucleotide sequence ID" value="NZ_BAAABO010000020.1"/>
</dbReference>
<name>A0ABQ3YAC8_9ACTN</name>
<evidence type="ECO:0000313" key="1">
    <source>
        <dbReference type="EMBL" id="GID76970.1"/>
    </source>
</evidence>
<comment type="caution">
    <text evidence="1">The sequence shown here is derived from an EMBL/GenBank/DDBJ whole genome shotgun (WGS) entry which is preliminary data.</text>
</comment>
<protein>
    <submittedName>
        <fullName evidence="1">Uncharacterized protein</fullName>
    </submittedName>
</protein>
<sequence>MDDRHRDSKALLCDFAVADIDVVCPRCSRRAAVRRLPCDDPYPISSPRRLICHHCGVAKDWTDKRSGSCWGGPVDPYFRRPLWLRAPCRHGRILWAFNRSHLDELESFVAARLRERGERTGRNMTMAARLPAWMKSAKHRDEMLRAMTHLRARLAADRSR</sequence>
<proteinExistence type="predicted"/>
<evidence type="ECO:0000313" key="2">
    <source>
        <dbReference type="Proteomes" id="UP000609879"/>
    </source>
</evidence>
<dbReference type="EMBL" id="BOMI01000114">
    <property type="protein sequence ID" value="GID76970.1"/>
    <property type="molecule type" value="Genomic_DNA"/>
</dbReference>
<keyword evidence="2" id="KW-1185">Reference proteome</keyword>
<gene>
    <name evidence="1" type="ORF">Ade02nite_56110</name>
</gene>
<reference evidence="1 2" key="1">
    <citation type="submission" date="2021-01" db="EMBL/GenBank/DDBJ databases">
        <title>Whole genome shotgun sequence of Actinoplanes deccanensis NBRC 13994.</title>
        <authorList>
            <person name="Komaki H."/>
            <person name="Tamura T."/>
        </authorList>
    </citation>
    <scope>NUCLEOTIDE SEQUENCE [LARGE SCALE GENOMIC DNA]</scope>
    <source>
        <strain evidence="1 2">NBRC 13994</strain>
    </source>
</reference>
<dbReference type="Proteomes" id="UP000609879">
    <property type="component" value="Unassembled WGS sequence"/>
</dbReference>